<evidence type="ECO:0000313" key="4">
    <source>
        <dbReference type="Proteomes" id="UP000256661"/>
    </source>
</evidence>
<evidence type="ECO:0000313" key="3">
    <source>
        <dbReference type="EMBL" id="REE97331.1"/>
    </source>
</evidence>
<dbReference type="AlphaFoldDB" id="A0A3D9T0H7"/>
<dbReference type="EMBL" id="QTTT01000001">
    <property type="protein sequence ID" value="REE97331.1"/>
    <property type="molecule type" value="Genomic_DNA"/>
</dbReference>
<dbReference type="OrthoDB" id="153031at2"/>
<evidence type="ECO:0000256" key="1">
    <source>
        <dbReference type="SAM" id="MobiDB-lite"/>
    </source>
</evidence>
<gene>
    <name evidence="3" type="ORF">DFJ69_2798</name>
</gene>
<keyword evidence="2" id="KW-1133">Transmembrane helix</keyword>
<comment type="caution">
    <text evidence="3">The sequence shown here is derived from an EMBL/GenBank/DDBJ whole genome shotgun (WGS) entry which is preliminary data.</text>
</comment>
<keyword evidence="4" id="KW-1185">Reference proteome</keyword>
<organism evidence="3 4">
    <name type="scientific">Thermomonospora umbrina</name>
    <dbReference type="NCBI Taxonomy" id="111806"/>
    <lineage>
        <taxon>Bacteria</taxon>
        <taxon>Bacillati</taxon>
        <taxon>Actinomycetota</taxon>
        <taxon>Actinomycetes</taxon>
        <taxon>Streptosporangiales</taxon>
        <taxon>Thermomonosporaceae</taxon>
        <taxon>Thermomonospora</taxon>
    </lineage>
</organism>
<sequence>MRSPAGHRTVPLALCVLGCCGITLAPLLRGYVADRLVVAPVNQYSKATLVGENARYLDIAKLTMVEGARVIGTATVRGAPDSSNAETAVWDSFTVVEDAATGADLDARLWRVAFDRRTSELRNCCGAAIGNDPTVRQAGLGMMWPIGNVERRAYPLYDPTTRRPWPALFKGTDEVEGLTAYKYVQHIEPTPVGEYKQLPGKLLGMDEKKSYDADRTYEAWVTVWVDPRTGAPVDRRQQVTSKLRTKDGVDRITVAQMDLRMSDESRRRAVRTADEGAGRIRLVRTTGPLGAFILGGALLGTGVALSTRTRRPGSRRKPTSPSGQAPPPPPLGPTLEPAPPSGPATLSEPGPVIEPMPDA</sequence>
<protein>
    <submittedName>
        <fullName evidence="3">DUF3068 family protein</fullName>
    </submittedName>
</protein>
<accession>A0A3D9T0H7</accession>
<dbReference type="Pfam" id="PF11271">
    <property type="entry name" value="PorA"/>
    <property type="match status" value="1"/>
</dbReference>
<evidence type="ECO:0000256" key="2">
    <source>
        <dbReference type="SAM" id="Phobius"/>
    </source>
</evidence>
<name>A0A3D9T0H7_9ACTN</name>
<feature type="region of interest" description="Disordered" evidence="1">
    <location>
        <begin position="304"/>
        <end position="359"/>
    </location>
</feature>
<keyword evidence="2" id="KW-0472">Membrane</keyword>
<keyword evidence="2" id="KW-0812">Transmembrane</keyword>
<feature type="compositionally biased region" description="Pro residues" evidence="1">
    <location>
        <begin position="324"/>
        <end position="342"/>
    </location>
</feature>
<reference evidence="3 4" key="1">
    <citation type="submission" date="2018-08" db="EMBL/GenBank/DDBJ databases">
        <title>Sequencing the genomes of 1000 actinobacteria strains.</title>
        <authorList>
            <person name="Klenk H.-P."/>
        </authorList>
    </citation>
    <scope>NUCLEOTIDE SEQUENCE [LARGE SCALE GENOMIC DNA]</scope>
    <source>
        <strain evidence="3 4">DSM 43927</strain>
    </source>
</reference>
<feature type="transmembrane region" description="Helical" evidence="2">
    <location>
        <begin position="289"/>
        <end position="307"/>
    </location>
</feature>
<dbReference type="InterPro" id="IPR021424">
    <property type="entry name" value="PorA"/>
</dbReference>
<proteinExistence type="predicted"/>
<dbReference type="Proteomes" id="UP000256661">
    <property type="component" value="Unassembled WGS sequence"/>
</dbReference>
<feature type="compositionally biased region" description="Basic residues" evidence="1">
    <location>
        <begin position="308"/>
        <end position="318"/>
    </location>
</feature>
<dbReference type="RefSeq" id="WP_116022838.1">
    <property type="nucleotide sequence ID" value="NZ_QTTT01000001.1"/>
</dbReference>